<sequence>MTTVRERLSGVVDRFGMGRLTTAVDRHGILGTARAAAHMVRDAAHQDETSTWFEVLLDQNRPRVAAAQGDLVLAADDDTFELFNAIGSQSAGVARDRRSAGGEPWVLLVDGKPAFCCWLYAGRSPINSMAGEWLHLPPAVRTLEDSITAPDFRGRGLAGGVWMALFDDLERQGVRSVVTNVLDTNVPSTKAVLKVGFAPVASMRYVRVGPWSRQYLTPLAAGSGPAIVADLHHRTHWRR</sequence>
<dbReference type="GO" id="GO:0016747">
    <property type="term" value="F:acyltransferase activity, transferring groups other than amino-acyl groups"/>
    <property type="evidence" value="ECO:0007669"/>
    <property type="project" value="InterPro"/>
</dbReference>
<keyword evidence="3" id="KW-1185">Reference proteome</keyword>
<evidence type="ECO:0000313" key="3">
    <source>
        <dbReference type="Proteomes" id="UP000320338"/>
    </source>
</evidence>
<evidence type="ECO:0000259" key="1">
    <source>
        <dbReference type="PROSITE" id="PS51186"/>
    </source>
</evidence>
<dbReference type="InterPro" id="IPR016181">
    <property type="entry name" value="Acyl_CoA_acyltransferase"/>
</dbReference>
<evidence type="ECO:0000313" key="2">
    <source>
        <dbReference type="EMBL" id="GEC19132.1"/>
    </source>
</evidence>
<organism evidence="2 3">
    <name type="scientific">Pseudonocardia hydrocarbonoxydans</name>
    <dbReference type="NCBI Taxonomy" id="76726"/>
    <lineage>
        <taxon>Bacteria</taxon>
        <taxon>Bacillati</taxon>
        <taxon>Actinomycetota</taxon>
        <taxon>Actinomycetes</taxon>
        <taxon>Pseudonocardiales</taxon>
        <taxon>Pseudonocardiaceae</taxon>
        <taxon>Pseudonocardia</taxon>
    </lineage>
</organism>
<dbReference type="Gene3D" id="3.40.630.30">
    <property type="match status" value="1"/>
</dbReference>
<dbReference type="InterPro" id="IPR000182">
    <property type="entry name" value="GNAT_dom"/>
</dbReference>
<dbReference type="Pfam" id="PF00583">
    <property type="entry name" value="Acetyltransf_1"/>
    <property type="match status" value="1"/>
</dbReference>
<accession>A0A4Y3WJK3</accession>
<name>A0A4Y3WJK3_9PSEU</name>
<dbReference type="SUPFAM" id="SSF55729">
    <property type="entry name" value="Acyl-CoA N-acyltransferases (Nat)"/>
    <property type="match status" value="1"/>
</dbReference>
<proteinExistence type="predicted"/>
<gene>
    <name evidence="2" type="ORF">PHY01_14150</name>
</gene>
<dbReference type="RefSeq" id="WP_141277725.1">
    <property type="nucleotide sequence ID" value="NZ_BAAARZ010000055.1"/>
</dbReference>
<dbReference type="OrthoDB" id="5405911at2"/>
<protein>
    <recommendedName>
        <fullName evidence="1">N-acetyltransferase domain-containing protein</fullName>
    </recommendedName>
</protein>
<comment type="caution">
    <text evidence="2">The sequence shown here is derived from an EMBL/GenBank/DDBJ whole genome shotgun (WGS) entry which is preliminary data.</text>
</comment>
<dbReference type="AlphaFoldDB" id="A0A4Y3WJK3"/>
<dbReference type="EMBL" id="BJNG01000014">
    <property type="protein sequence ID" value="GEC19132.1"/>
    <property type="molecule type" value="Genomic_DNA"/>
</dbReference>
<dbReference type="PROSITE" id="PS51186">
    <property type="entry name" value="GNAT"/>
    <property type="match status" value="1"/>
</dbReference>
<dbReference type="Proteomes" id="UP000320338">
    <property type="component" value="Unassembled WGS sequence"/>
</dbReference>
<reference evidence="2 3" key="1">
    <citation type="submission" date="2019-06" db="EMBL/GenBank/DDBJ databases">
        <title>Whole genome shotgun sequence of Pseudonocardia hydrocarbonoxydans NBRC 14498.</title>
        <authorList>
            <person name="Hosoyama A."/>
            <person name="Uohara A."/>
            <person name="Ohji S."/>
            <person name="Ichikawa N."/>
        </authorList>
    </citation>
    <scope>NUCLEOTIDE SEQUENCE [LARGE SCALE GENOMIC DNA]</scope>
    <source>
        <strain evidence="2 3">NBRC 14498</strain>
    </source>
</reference>
<feature type="domain" description="N-acetyltransferase" evidence="1">
    <location>
        <begin position="55"/>
        <end position="217"/>
    </location>
</feature>